<name>A0ABS8TIV0_DATST</name>
<comment type="caution">
    <text evidence="2">The sequence shown here is derived from an EMBL/GenBank/DDBJ whole genome shotgun (WGS) entry which is preliminary data.</text>
</comment>
<evidence type="ECO:0000256" key="1">
    <source>
        <dbReference type="SAM" id="MobiDB-lite"/>
    </source>
</evidence>
<organism evidence="2 3">
    <name type="scientific">Datura stramonium</name>
    <name type="common">Jimsonweed</name>
    <name type="synonym">Common thornapple</name>
    <dbReference type="NCBI Taxonomy" id="4076"/>
    <lineage>
        <taxon>Eukaryota</taxon>
        <taxon>Viridiplantae</taxon>
        <taxon>Streptophyta</taxon>
        <taxon>Embryophyta</taxon>
        <taxon>Tracheophyta</taxon>
        <taxon>Spermatophyta</taxon>
        <taxon>Magnoliopsida</taxon>
        <taxon>eudicotyledons</taxon>
        <taxon>Gunneridae</taxon>
        <taxon>Pentapetalae</taxon>
        <taxon>asterids</taxon>
        <taxon>lamiids</taxon>
        <taxon>Solanales</taxon>
        <taxon>Solanaceae</taxon>
        <taxon>Solanoideae</taxon>
        <taxon>Datureae</taxon>
        <taxon>Datura</taxon>
    </lineage>
</organism>
<feature type="compositionally biased region" description="Basic and acidic residues" evidence="1">
    <location>
        <begin position="74"/>
        <end position="87"/>
    </location>
</feature>
<evidence type="ECO:0000313" key="2">
    <source>
        <dbReference type="EMBL" id="MCD7470901.1"/>
    </source>
</evidence>
<accession>A0ABS8TIV0</accession>
<evidence type="ECO:0000313" key="3">
    <source>
        <dbReference type="Proteomes" id="UP000823775"/>
    </source>
</evidence>
<dbReference type="EMBL" id="JACEIK010001628">
    <property type="protein sequence ID" value="MCD7470901.1"/>
    <property type="molecule type" value="Genomic_DNA"/>
</dbReference>
<dbReference type="Proteomes" id="UP000823775">
    <property type="component" value="Unassembled WGS sequence"/>
</dbReference>
<feature type="region of interest" description="Disordered" evidence="1">
    <location>
        <begin position="133"/>
        <end position="165"/>
    </location>
</feature>
<proteinExistence type="predicted"/>
<keyword evidence="3" id="KW-1185">Reference proteome</keyword>
<gene>
    <name evidence="2" type="ORF">HAX54_011103</name>
</gene>
<sequence>MGREDTCENNLQLQAVEEKEKEEINNAVVVGQEYRDSNKEILSVTPLSIDESKRDLDCSEKGLEITLTPAENSEEGKRVTEKEEDQNRSTTKGKLRNSPINKLHEIVTHNTKLVGVSEQYKEKGEMEKTKVLEVKEQKRGKKPACPQLFTGVTTRREASRQSSQY</sequence>
<reference evidence="2 3" key="1">
    <citation type="journal article" date="2021" name="BMC Genomics">
        <title>Datura genome reveals duplications of psychoactive alkaloid biosynthetic genes and high mutation rate following tissue culture.</title>
        <authorList>
            <person name="Rajewski A."/>
            <person name="Carter-House D."/>
            <person name="Stajich J."/>
            <person name="Litt A."/>
        </authorList>
    </citation>
    <scope>NUCLEOTIDE SEQUENCE [LARGE SCALE GENOMIC DNA]</scope>
    <source>
        <strain evidence="2">AR-01</strain>
    </source>
</reference>
<feature type="region of interest" description="Disordered" evidence="1">
    <location>
        <begin position="61"/>
        <end position="101"/>
    </location>
</feature>
<protein>
    <submittedName>
        <fullName evidence="2">Uncharacterized protein</fullName>
    </submittedName>
</protein>